<organism evidence="1 2">
    <name type="scientific">Campylobacter rectus RM3267</name>
    <dbReference type="NCBI Taxonomy" id="553218"/>
    <lineage>
        <taxon>Bacteria</taxon>
        <taxon>Pseudomonadati</taxon>
        <taxon>Campylobacterota</taxon>
        <taxon>Epsilonproteobacteria</taxon>
        <taxon>Campylobacterales</taxon>
        <taxon>Campylobacteraceae</taxon>
        <taxon>Campylobacter</taxon>
    </lineage>
</organism>
<accession>B9D2E7</accession>
<reference evidence="1 2" key="1">
    <citation type="submission" date="2008-08" db="EMBL/GenBank/DDBJ databases">
        <authorList>
            <person name="Madupu R."/>
            <person name="Durkin A.S."/>
            <person name="Torralba M."/>
            <person name="Methe B."/>
            <person name="Sutton G.G."/>
            <person name="Strausberg R.L."/>
            <person name="Nelson K.E."/>
        </authorList>
    </citation>
    <scope>NUCLEOTIDE SEQUENCE [LARGE SCALE GENOMIC DNA]</scope>
    <source>
        <strain evidence="1 2">RM3267</strain>
    </source>
</reference>
<name>B9D2E7_CAMRE</name>
<evidence type="ECO:0000313" key="1">
    <source>
        <dbReference type="EMBL" id="EEF13823.1"/>
    </source>
</evidence>
<evidence type="ECO:0000313" key="2">
    <source>
        <dbReference type="Proteomes" id="UP000003082"/>
    </source>
</evidence>
<dbReference type="Proteomes" id="UP000003082">
    <property type="component" value="Unassembled WGS sequence"/>
</dbReference>
<dbReference type="EMBL" id="ACFU01000013">
    <property type="protein sequence ID" value="EEF13823.1"/>
    <property type="molecule type" value="Genomic_DNA"/>
</dbReference>
<dbReference type="STRING" id="553218.CAMRE0001_0377"/>
<dbReference type="AlphaFoldDB" id="B9D2E7"/>
<gene>
    <name evidence="1" type="ORF">CAMRE0001_0377</name>
</gene>
<protein>
    <submittedName>
        <fullName evidence="1">Uncharacterized protein</fullName>
    </submittedName>
</protein>
<proteinExistence type="predicted"/>
<comment type="caution">
    <text evidence="1">The sequence shown here is derived from an EMBL/GenBank/DDBJ whole genome shotgun (WGS) entry which is preliminary data.</text>
</comment>
<sequence>MTVRRANLPTCPLDFVLLSRSARFCELERMPRGVCSFLSCRDFPTDSADTAIW</sequence>
<keyword evidence="2" id="KW-1185">Reference proteome</keyword>